<reference evidence="1 2" key="1">
    <citation type="journal article" date="2018" name="Front. Microbiol.">
        <title>Description and Comparative Genomics of Macrococcus caseolyticus subsp. hominis subsp. nov., Macrococcus goetzii sp. nov., Macrococcus epidermidis sp. nov., and Macrococcus bohemicus sp. nov., Novel Macrococci From Human Clinical Material With Virulence Potential and Suspected Uptake of Foreign DNA by Natural Transformation.</title>
        <authorList>
            <person name="Maslanova I."/>
            <person name="Wertheimer Z."/>
            <person name="Sedlacek I."/>
            <person name="Svec P."/>
            <person name="Indrakova A."/>
            <person name="Kovarovic V."/>
            <person name="Schumann P."/>
            <person name="Sproer C."/>
            <person name="Kralova S."/>
            <person name="Sedo O."/>
            <person name="Kristofova L."/>
            <person name="Vrbovska V."/>
            <person name="Fuzik T."/>
            <person name="Petras P."/>
            <person name="Zdrahal Z."/>
            <person name="Ruzickova V."/>
            <person name="Doskar J."/>
            <person name="Pantucek R."/>
        </authorList>
    </citation>
    <scope>NUCLEOTIDE SEQUENCE [LARGE SCALE GENOMIC DNA]</scope>
    <source>
        <strain evidence="1 2">03/115</strain>
    </source>
</reference>
<proteinExistence type="predicted"/>
<evidence type="ECO:0000313" key="2">
    <source>
        <dbReference type="Proteomes" id="UP000249579"/>
    </source>
</evidence>
<evidence type="ECO:0008006" key="3">
    <source>
        <dbReference type="Google" id="ProtNLM"/>
    </source>
</evidence>
<dbReference type="AlphaFoldDB" id="A0A328A6C6"/>
<gene>
    <name evidence="1" type="ORF">BHX94_06220</name>
</gene>
<dbReference type="EMBL" id="PZJG01000003">
    <property type="protein sequence ID" value="RAK49404.1"/>
    <property type="molecule type" value="Genomic_DNA"/>
</dbReference>
<dbReference type="RefSeq" id="WP_111745446.1">
    <property type="nucleotide sequence ID" value="NZ_DALZDE010000003.1"/>
</dbReference>
<protein>
    <recommendedName>
        <fullName evidence="3">Acyltransferase</fullName>
    </recommendedName>
</protein>
<dbReference type="OrthoDB" id="9796461at2"/>
<sequence>MSQEQVVSEKKFRPEIEGLRAVAALLVRIYHIWLGKVSGGVEVCFVCALSKIVVYSDKGHMTRRFVKILPSY</sequence>
<evidence type="ECO:0000313" key="1">
    <source>
        <dbReference type="EMBL" id="RAK49404.1"/>
    </source>
</evidence>
<comment type="caution">
    <text evidence="1">The sequence shown here is derived from an EMBL/GenBank/DDBJ whole genome shotgun (WGS) entry which is preliminary data.</text>
</comment>
<name>A0A328A6C6_9STAP</name>
<accession>A0A328A6C6</accession>
<organism evidence="1 2">
    <name type="scientific">Macrococcoides bohemicum</name>
    <dbReference type="NCBI Taxonomy" id="1903056"/>
    <lineage>
        <taxon>Bacteria</taxon>
        <taxon>Bacillati</taxon>
        <taxon>Bacillota</taxon>
        <taxon>Bacilli</taxon>
        <taxon>Bacillales</taxon>
        <taxon>Staphylococcaceae</taxon>
        <taxon>Macrococcoides</taxon>
    </lineage>
</organism>
<dbReference type="Proteomes" id="UP000249579">
    <property type="component" value="Unassembled WGS sequence"/>
</dbReference>